<dbReference type="AlphaFoldDB" id="A0A1L7CYE0"/>
<proteinExistence type="predicted"/>
<dbReference type="RefSeq" id="WP_075692137.1">
    <property type="nucleotide sequence ID" value="NZ_CP009248.1"/>
</dbReference>
<evidence type="ECO:0000313" key="1">
    <source>
        <dbReference type="EMBL" id="APT90885.1"/>
    </source>
</evidence>
<dbReference type="EMBL" id="CP009248">
    <property type="protein sequence ID" value="APT90885.1"/>
    <property type="molecule type" value="Genomic_DNA"/>
</dbReference>
<protein>
    <submittedName>
        <fullName evidence="1">Uncharacterized protein</fullName>
    </submittedName>
</protein>
<sequence>MTAITFNVLVLPDEVEQLTDAFRARLDELIAEGRLGSATIDVDSAPEDPQLREQFERQHPGHGVGERVERRWILGLEGVVGSLNATAMNLSKLLTPEAELPPDPVYRQFDDLLEAVSEYPWFLAIEP</sequence>
<reference evidence="1 2" key="1">
    <citation type="submission" date="2014-08" db="EMBL/GenBank/DDBJ databases">
        <title>Complete genome sequence of Corynebacterium sphenisci CECT 5990(T) (=DSM 44792(T)), isolated from healthy wild penguins.</title>
        <authorList>
            <person name="Ruckert C."/>
            <person name="Albersmeier A."/>
            <person name="Winkler A."/>
            <person name="Kalinowski J."/>
        </authorList>
    </citation>
    <scope>NUCLEOTIDE SEQUENCE [LARGE SCALE GENOMIC DNA]</scope>
    <source>
        <strain evidence="1 2">DSM 44792</strain>
    </source>
</reference>
<dbReference type="STRING" id="1437874.CSPHI_07330"/>
<organism evidence="1 2">
    <name type="scientific">Corynebacterium sphenisci DSM 44792</name>
    <dbReference type="NCBI Taxonomy" id="1437874"/>
    <lineage>
        <taxon>Bacteria</taxon>
        <taxon>Bacillati</taxon>
        <taxon>Actinomycetota</taxon>
        <taxon>Actinomycetes</taxon>
        <taxon>Mycobacteriales</taxon>
        <taxon>Corynebacteriaceae</taxon>
        <taxon>Corynebacterium</taxon>
    </lineage>
</organism>
<dbReference type="Proteomes" id="UP000185469">
    <property type="component" value="Chromosome"/>
</dbReference>
<name>A0A1L7CYE0_9CORY</name>
<accession>A0A1L7CYE0</accession>
<gene>
    <name evidence="1" type="ORF">CSPHI_07330</name>
</gene>
<evidence type="ECO:0000313" key="2">
    <source>
        <dbReference type="Proteomes" id="UP000185469"/>
    </source>
</evidence>
<dbReference type="KEGG" id="csph:CSPHI_07330"/>
<keyword evidence="2" id="KW-1185">Reference proteome</keyword>
<dbReference type="OrthoDB" id="4773472at2"/>